<keyword evidence="4 7" id="KW-0812">Transmembrane</keyword>
<comment type="subcellular location">
    <subcellularLocation>
        <location evidence="1">Cell membrane</location>
        <topology evidence="1">Multi-pass membrane protein</topology>
    </subcellularLocation>
</comment>
<feature type="transmembrane region" description="Helical" evidence="7">
    <location>
        <begin position="74"/>
        <end position="89"/>
    </location>
</feature>
<comment type="caution">
    <text evidence="9">The sequence shown here is derived from an EMBL/GenBank/DDBJ whole genome shotgun (WGS) entry which is preliminary data.</text>
</comment>
<dbReference type="AlphaFoldDB" id="A0A4V3BV24"/>
<accession>A0A4V3BV24</accession>
<evidence type="ECO:0000256" key="2">
    <source>
        <dbReference type="ARBA" id="ARBA00008193"/>
    </source>
</evidence>
<feature type="transmembrane region" description="Helical" evidence="7">
    <location>
        <begin position="126"/>
        <end position="148"/>
    </location>
</feature>
<feature type="domain" description="Glycine transporter" evidence="8">
    <location>
        <begin position="16"/>
        <end position="87"/>
    </location>
</feature>
<gene>
    <name evidence="9" type="ORF">EV677_1596</name>
</gene>
<feature type="domain" description="Glycine transporter" evidence="8">
    <location>
        <begin position="103"/>
        <end position="176"/>
    </location>
</feature>
<evidence type="ECO:0000256" key="1">
    <source>
        <dbReference type="ARBA" id="ARBA00004651"/>
    </source>
</evidence>
<dbReference type="GO" id="GO:0005886">
    <property type="term" value="C:plasma membrane"/>
    <property type="evidence" value="ECO:0007669"/>
    <property type="project" value="UniProtKB-SubCell"/>
</dbReference>
<evidence type="ECO:0000313" key="10">
    <source>
        <dbReference type="Proteomes" id="UP000294737"/>
    </source>
</evidence>
<organism evidence="9 10">
    <name type="scientific">Herminiimonas fonticola</name>
    <dbReference type="NCBI Taxonomy" id="303380"/>
    <lineage>
        <taxon>Bacteria</taxon>
        <taxon>Pseudomonadati</taxon>
        <taxon>Pseudomonadota</taxon>
        <taxon>Betaproteobacteria</taxon>
        <taxon>Burkholderiales</taxon>
        <taxon>Oxalobacteraceae</taxon>
        <taxon>Herminiimonas</taxon>
    </lineage>
</organism>
<evidence type="ECO:0000256" key="7">
    <source>
        <dbReference type="SAM" id="Phobius"/>
    </source>
</evidence>
<evidence type="ECO:0000313" key="9">
    <source>
        <dbReference type="EMBL" id="TDN89538.1"/>
    </source>
</evidence>
<evidence type="ECO:0000256" key="3">
    <source>
        <dbReference type="ARBA" id="ARBA00022475"/>
    </source>
</evidence>
<dbReference type="PANTHER" id="PTHR30506:SF3">
    <property type="entry name" value="UPF0126 INNER MEMBRANE PROTEIN YADS-RELATED"/>
    <property type="match status" value="1"/>
</dbReference>
<name>A0A4V3BV24_9BURK</name>
<evidence type="ECO:0000256" key="5">
    <source>
        <dbReference type="ARBA" id="ARBA00022989"/>
    </source>
</evidence>
<dbReference type="Proteomes" id="UP000294737">
    <property type="component" value="Unassembled WGS sequence"/>
</dbReference>
<dbReference type="EMBL" id="SNWF01000005">
    <property type="protein sequence ID" value="TDN89538.1"/>
    <property type="molecule type" value="Genomic_DNA"/>
</dbReference>
<dbReference type="Pfam" id="PF03458">
    <property type="entry name" value="Gly_transporter"/>
    <property type="match status" value="2"/>
</dbReference>
<keyword evidence="5 7" id="KW-1133">Transmembrane helix</keyword>
<feature type="transmembrane region" description="Helical" evidence="7">
    <location>
        <begin position="101"/>
        <end position="120"/>
    </location>
</feature>
<feature type="transmembrane region" description="Helical" evidence="7">
    <location>
        <begin position="12"/>
        <end position="30"/>
    </location>
</feature>
<evidence type="ECO:0000256" key="6">
    <source>
        <dbReference type="ARBA" id="ARBA00023136"/>
    </source>
</evidence>
<keyword evidence="6 7" id="KW-0472">Membrane</keyword>
<keyword evidence="3" id="KW-1003">Cell membrane</keyword>
<evidence type="ECO:0000259" key="8">
    <source>
        <dbReference type="Pfam" id="PF03458"/>
    </source>
</evidence>
<evidence type="ECO:0000256" key="4">
    <source>
        <dbReference type="ARBA" id="ARBA00022692"/>
    </source>
</evidence>
<feature type="transmembrane region" description="Helical" evidence="7">
    <location>
        <begin position="37"/>
        <end position="54"/>
    </location>
</feature>
<sequence>MAIGLQDGMSTLLQAVEVCGIIAFACSGFIEARRKEMDLVGVFIVAFITAFGGGTLRDMLLDRRPLFWVEHQEYAILVFVLALAAWPFFSHLRSAVAEKTIVVADALGLGLFSAVGASLALDAQMPIFICAMMGVTTGIFGGVLRDVLCNEIPMVFRRGQLYATCSFVGCWVYLLLELLEVSSAVALIASIIVTSTIRLVAVRLDLKLPG</sequence>
<dbReference type="PANTHER" id="PTHR30506">
    <property type="entry name" value="INNER MEMBRANE PROTEIN"/>
    <property type="match status" value="1"/>
</dbReference>
<reference evidence="9 10" key="1">
    <citation type="submission" date="2019-03" db="EMBL/GenBank/DDBJ databases">
        <title>Genomic Encyclopedia of Type Strains, Phase IV (KMG-IV): sequencing the most valuable type-strain genomes for metagenomic binning, comparative biology and taxonomic classification.</title>
        <authorList>
            <person name="Goeker M."/>
        </authorList>
    </citation>
    <scope>NUCLEOTIDE SEQUENCE [LARGE SCALE GENOMIC DNA]</scope>
    <source>
        <strain evidence="9 10">DSM 18555</strain>
    </source>
</reference>
<proteinExistence type="inferred from homology"/>
<dbReference type="InterPro" id="IPR005115">
    <property type="entry name" value="Gly_transporter"/>
</dbReference>
<keyword evidence="10" id="KW-1185">Reference proteome</keyword>
<comment type="similarity">
    <text evidence="2">Belongs to the UPF0126 family.</text>
</comment>
<protein>
    <submittedName>
        <fullName evidence="9">Putative membrane protein YeiH</fullName>
    </submittedName>
</protein>